<keyword evidence="5" id="KW-1133">Transmembrane helix</keyword>
<dbReference type="GO" id="GO:0020037">
    <property type="term" value="F:heme binding"/>
    <property type="evidence" value="ECO:0007669"/>
    <property type="project" value="InterPro"/>
</dbReference>
<keyword evidence="2" id="KW-0479">Metal-binding</keyword>
<dbReference type="AlphaFoldDB" id="A0A1D2M3Y6"/>
<proteinExistence type="inferred from homology"/>
<dbReference type="OrthoDB" id="2789670at2759"/>
<dbReference type="SUPFAM" id="SSF48264">
    <property type="entry name" value="Cytochrome P450"/>
    <property type="match status" value="1"/>
</dbReference>
<dbReference type="InterPro" id="IPR050182">
    <property type="entry name" value="Cytochrome_P450_fam2"/>
</dbReference>
<dbReference type="GO" id="GO:0005506">
    <property type="term" value="F:iron ion binding"/>
    <property type="evidence" value="ECO:0007669"/>
    <property type="project" value="InterPro"/>
</dbReference>
<keyword evidence="4" id="KW-0503">Monooxygenase</keyword>
<dbReference type="GO" id="GO:0006082">
    <property type="term" value="P:organic acid metabolic process"/>
    <property type="evidence" value="ECO:0007669"/>
    <property type="project" value="TreeGrafter"/>
</dbReference>
<keyword evidence="3" id="KW-0408">Iron</keyword>
<dbReference type="GO" id="GO:0016712">
    <property type="term" value="F:oxidoreductase activity, acting on paired donors, with incorporation or reduction of molecular oxygen, reduced flavin or flavoprotein as one donor, and incorporation of one atom of oxygen"/>
    <property type="evidence" value="ECO:0007669"/>
    <property type="project" value="TreeGrafter"/>
</dbReference>
<dbReference type="Gene3D" id="1.10.630.10">
    <property type="entry name" value="Cytochrome P450"/>
    <property type="match status" value="2"/>
</dbReference>
<evidence type="ECO:0000256" key="2">
    <source>
        <dbReference type="ARBA" id="ARBA00022723"/>
    </source>
</evidence>
<evidence type="ECO:0000256" key="3">
    <source>
        <dbReference type="ARBA" id="ARBA00023004"/>
    </source>
</evidence>
<dbReference type="Pfam" id="PF00067">
    <property type="entry name" value="p450"/>
    <property type="match status" value="2"/>
</dbReference>
<evidence type="ECO:0000313" key="7">
    <source>
        <dbReference type="Proteomes" id="UP000094527"/>
    </source>
</evidence>
<keyword evidence="5" id="KW-0812">Transmembrane</keyword>
<sequence length="409" mass="46218">MAILLAFTEVVLAFGAIILAGFLYFNKNKKDPRYPPGITQFFNTELLDHFLNIKIEINFETQPGPRGVPLFGNVLQLGSDPVRVLQKFAEEYGSVYSIRMGTQDTIILNDPKLIKELFSDINSTGRPDNLITDYLSGRNGIVQGQGPNWECQRRFTLRKLRDFGVLKSSIEASLLEETARLIAFLDKRIGNTISGRKLFNGPVVNSLWKLIAGQANDWDSPVKPKILELATSMIEAGNRTVESGLFFASSLRFIAPGYYGWTEWVESVDKFNFLIKKAVQNHAEKLEPNEPNGFIDHILNEIKNALDPASFFYKENGGRSTKSTTGNGSSDWLISQYRWQIRFLLPCTEAILLEALRLFVHCSIGLPHRMIGDTIFHAIFYRKNATIISNLWAIHHDPKVCGGERDERT</sequence>
<organism evidence="6 7">
    <name type="scientific">Orchesella cincta</name>
    <name type="common">Springtail</name>
    <name type="synonym">Podura cincta</name>
    <dbReference type="NCBI Taxonomy" id="48709"/>
    <lineage>
        <taxon>Eukaryota</taxon>
        <taxon>Metazoa</taxon>
        <taxon>Ecdysozoa</taxon>
        <taxon>Arthropoda</taxon>
        <taxon>Hexapoda</taxon>
        <taxon>Collembola</taxon>
        <taxon>Entomobryomorpha</taxon>
        <taxon>Entomobryoidea</taxon>
        <taxon>Orchesellidae</taxon>
        <taxon>Orchesellinae</taxon>
        <taxon>Orchesella</taxon>
    </lineage>
</organism>
<feature type="transmembrane region" description="Helical" evidence="5">
    <location>
        <begin position="6"/>
        <end position="25"/>
    </location>
</feature>
<dbReference type="PANTHER" id="PTHR24300">
    <property type="entry name" value="CYTOCHROME P450 508A4-RELATED"/>
    <property type="match status" value="1"/>
</dbReference>
<dbReference type="GO" id="GO:0005737">
    <property type="term" value="C:cytoplasm"/>
    <property type="evidence" value="ECO:0007669"/>
    <property type="project" value="TreeGrafter"/>
</dbReference>
<dbReference type="EMBL" id="LJIJ01004920">
    <property type="protein sequence ID" value="ODM87642.1"/>
    <property type="molecule type" value="Genomic_DNA"/>
</dbReference>
<dbReference type="InterPro" id="IPR001128">
    <property type="entry name" value="Cyt_P450"/>
</dbReference>
<comment type="caution">
    <text evidence="6">The sequence shown here is derived from an EMBL/GenBank/DDBJ whole genome shotgun (WGS) entry which is preliminary data.</text>
</comment>
<evidence type="ECO:0000256" key="5">
    <source>
        <dbReference type="SAM" id="Phobius"/>
    </source>
</evidence>
<dbReference type="GO" id="GO:0006805">
    <property type="term" value="P:xenobiotic metabolic process"/>
    <property type="evidence" value="ECO:0007669"/>
    <property type="project" value="TreeGrafter"/>
</dbReference>
<name>A0A1D2M3Y6_ORCCI</name>
<dbReference type="STRING" id="48709.A0A1D2M3Y6"/>
<accession>A0A1D2M3Y6</accession>
<gene>
    <name evidence="6" type="ORF">Ocin01_19040</name>
</gene>
<reference evidence="6 7" key="1">
    <citation type="journal article" date="2016" name="Genome Biol. Evol.">
        <title>Gene Family Evolution Reflects Adaptation to Soil Environmental Stressors in the Genome of the Collembolan Orchesella cincta.</title>
        <authorList>
            <person name="Faddeeva-Vakhrusheva A."/>
            <person name="Derks M.F."/>
            <person name="Anvar S.Y."/>
            <person name="Agamennone V."/>
            <person name="Suring W."/>
            <person name="Smit S."/>
            <person name="van Straalen N.M."/>
            <person name="Roelofs D."/>
        </authorList>
    </citation>
    <scope>NUCLEOTIDE SEQUENCE [LARGE SCALE GENOMIC DNA]</scope>
    <source>
        <tissue evidence="6">Mixed pool</tissue>
    </source>
</reference>
<comment type="similarity">
    <text evidence="1">Belongs to the cytochrome P450 family.</text>
</comment>
<evidence type="ECO:0000313" key="6">
    <source>
        <dbReference type="EMBL" id="ODM87642.1"/>
    </source>
</evidence>
<dbReference type="Proteomes" id="UP000094527">
    <property type="component" value="Unassembled WGS sequence"/>
</dbReference>
<evidence type="ECO:0000256" key="1">
    <source>
        <dbReference type="ARBA" id="ARBA00010617"/>
    </source>
</evidence>
<keyword evidence="7" id="KW-1185">Reference proteome</keyword>
<dbReference type="PRINTS" id="PR00463">
    <property type="entry name" value="EP450I"/>
</dbReference>
<dbReference type="PANTHER" id="PTHR24300:SF375">
    <property type="entry name" value="CYTOCHROME P450 FAMILY"/>
    <property type="match status" value="1"/>
</dbReference>
<dbReference type="InterPro" id="IPR002401">
    <property type="entry name" value="Cyt_P450_E_grp-I"/>
</dbReference>
<keyword evidence="5" id="KW-0472">Membrane</keyword>
<dbReference type="InterPro" id="IPR036396">
    <property type="entry name" value="Cyt_P450_sf"/>
</dbReference>
<keyword evidence="4" id="KW-0560">Oxidoreductase</keyword>
<protein>
    <submittedName>
        <fullName evidence="6">Cytochrome P450 2F2</fullName>
    </submittedName>
</protein>
<evidence type="ECO:0000256" key="4">
    <source>
        <dbReference type="ARBA" id="ARBA00023033"/>
    </source>
</evidence>